<keyword evidence="2" id="KW-1185">Reference proteome</keyword>
<gene>
    <name evidence="1" type="ORF">COCON_G00110530</name>
</gene>
<name>A0A9Q1DJI0_CONCO</name>
<organism evidence="1 2">
    <name type="scientific">Conger conger</name>
    <name type="common">Conger eel</name>
    <name type="synonym">Muraena conger</name>
    <dbReference type="NCBI Taxonomy" id="82655"/>
    <lineage>
        <taxon>Eukaryota</taxon>
        <taxon>Metazoa</taxon>
        <taxon>Chordata</taxon>
        <taxon>Craniata</taxon>
        <taxon>Vertebrata</taxon>
        <taxon>Euteleostomi</taxon>
        <taxon>Actinopterygii</taxon>
        <taxon>Neopterygii</taxon>
        <taxon>Teleostei</taxon>
        <taxon>Anguilliformes</taxon>
        <taxon>Congridae</taxon>
        <taxon>Conger</taxon>
    </lineage>
</organism>
<comment type="caution">
    <text evidence="1">The sequence shown here is derived from an EMBL/GenBank/DDBJ whole genome shotgun (WGS) entry which is preliminary data.</text>
</comment>
<dbReference type="Proteomes" id="UP001152803">
    <property type="component" value="Unassembled WGS sequence"/>
</dbReference>
<accession>A0A9Q1DJI0</accession>
<reference evidence="1" key="1">
    <citation type="journal article" date="2023" name="Science">
        <title>Genome structures resolve the early diversification of teleost fishes.</title>
        <authorList>
            <person name="Parey E."/>
            <person name="Louis A."/>
            <person name="Montfort J."/>
            <person name="Bouchez O."/>
            <person name="Roques C."/>
            <person name="Iampietro C."/>
            <person name="Lluch J."/>
            <person name="Castinel A."/>
            <person name="Donnadieu C."/>
            <person name="Desvignes T."/>
            <person name="Floi Bucao C."/>
            <person name="Jouanno E."/>
            <person name="Wen M."/>
            <person name="Mejri S."/>
            <person name="Dirks R."/>
            <person name="Jansen H."/>
            <person name="Henkel C."/>
            <person name="Chen W.J."/>
            <person name="Zahm M."/>
            <person name="Cabau C."/>
            <person name="Klopp C."/>
            <person name="Thompson A.W."/>
            <person name="Robinson-Rechavi M."/>
            <person name="Braasch I."/>
            <person name="Lecointre G."/>
            <person name="Bobe J."/>
            <person name="Postlethwait J.H."/>
            <person name="Berthelot C."/>
            <person name="Roest Crollius H."/>
            <person name="Guiguen Y."/>
        </authorList>
    </citation>
    <scope>NUCLEOTIDE SEQUENCE</scope>
    <source>
        <strain evidence="1">Concon-B</strain>
    </source>
</reference>
<dbReference type="AlphaFoldDB" id="A0A9Q1DJI0"/>
<dbReference type="EMBL" id="JAFJMO010000007">
    <property type="protein sequence ID" value="KAJ8272194.1"/>
    <property type="molecule type" value="Genomic_DNA"/>
</dbReference>
<protein>
    <submittedName>
        <fullName evidence="1">Uncharacterized protein</fullName>
    </submittedName>
</protein>
<proteinExistence type="predicted"/>
<evidence type="ECO:0000313" key="1">
    <source>
        <dbReference type="EMBL" id="KAJ8272194.1"/>
    </source>
</evidence>
<evidence type="ECO:0000313" key="2">
    <source>
        <dbReference type="Proteomes" id="UP001152803"/>
    </source>
</evidence>
<sequence>MSHHFLIWSPSTAAGSPAPFQTLYKLPGAFTGIRKSGESDWRRSSRSAVCLERILQCGSPERDHDVIFFPTAYKATQHKA</sequence>